<dbReference type="GO" id="GO:0016491">
    <property type="term" value="F:oxidoreductase activity"/>
    <property type="evidence" value="ECO:0007669"/>
    <property type="project" value="UniProtKB-KW"/>
</dbReference>
<dbReference type="Pfam" id="PF00106">
    <property type="entry name" value="adh_short"/>
    <property type="match status" value="1"/>
</dbReference>
<dbReference type="InterPro" id="IPR002347">
    <property type="entry name" value="SDR_fam"/>
</dbReference>
<feature type="region of interest" description="Disordered" evidence="2">
    <location>
        <begin position="314"/>
        <end position="334"/>
    </location>
</feature>
<evidence type="ECO:0000313" key="6">
    <source>
        <dbReference type="Proteomes" id="UP000663845"/>
    </source>
</evidence>
<dbReference type="PANTHER" id="PTHR43157">
    <property type="entry name" value="PHOSPHATIDYLINOSITOL-GLYCAN BIOSYNTHESIS CLASS F PROTEIN-RELATED"/>
    <property type="match status" value="1"/>
</dbReference>
<dbReference type="EMBL" id="CAJOAY010001977">
    <property type="protein sequence ID" value="CAF3908097.1"/>
    <property type="molecule type" value="Genomic_DNA"/>
</dbReference>
<reference evidence="3" key="1">
    <citation type="submission" date="2021-02" db="EMBL/GenBank/DDBJ databases">
        <authorList>
            <person name="Nowell W R."/>
        </authorList>
    </citation>
    <scope>NUCLEOTIDE SEQUENCE</scope>
</reference>
<name>A0A813QZ50_9BILA</name>
<dbReference type="OrthoDB" id="191139at2759"/>
<gene>
    <name evidence="3" type="ORF">JYZ213_LOCUS3794</name>
    <name evidence="5" type="ORF">OKA104_LOCUS24565</name>
    <name evidence="4" type="ORF">VCS650_LOCUS8477</name>
</gene>
<evidence type="ECO:0000313" key="5">
    <source>
        <dbReference type="EMBL" id="CAF3908097.1"/>
    </source>
</evidence>
<protein>
    <submittedName>
        <fullName evidence="3">Uncharacterized protein</fullName>
    </submittedName>
</protein>
<dbReference type="EMBL" id="CAJNON010000056">
    <property type="protein sequence ID" value="CAF0885318.1"/>
    <property type="molecule type" value="Genomic_DNA"/>
</dbReference>
<dbReference type="Proteomes" id="UP000663881">
    <property type="component" value="Unassembled WGS sequence"/>
</dbReference>
<evidence type="ECO:0000256" key="2">
    <source>
        <dbReference type="SAM" id="MobiDB-lite"/>
    </source>
</evidence>
<evidence type="ECO:0000313" key="4">
    <source>
        <dbReference type="EMBL" id="CAF0885318.1"/>
    </source>
</evidence>
<dbReference type="AlphaFoldDB" id="A0A813QZ50"/>
<evidence type="ECO:0000313" key="3">
    <source>
        <dbReference type="EMBL" id="CAF0774163.1"/>
    </source>
</evidence>
<dbReference type="SUPFAM" id="SSF51735">
    <property type="entry name" value="NAD(P)-binding Rossmann-fold domains"/>
    <property type="match status" value="1"/>
</dbReference>
<dbReference type="Proteomes" id="UP000663891">
    <property type="component" value="Unassembled WGS sequence"/>
</dbReference>
<dbReference type="Proteomes" id="UP000663845">
    <property type="component" value="Unassembled WGS sequence"/>
</dbReference>
<dbReference type="InterPro" id="IPR036291">
    <property type="entry name" value="NAD(P)-bd_dom_sf"/>
</dbReference>
<dbReference type="Gene3D" id="3.40.50.720">
    <property type="entry name" value="NAD(P)-binding Rossmann-like Domain"/>
    <property type="match status" value="1"/>
</dbReference>
<organism evidence="3 6">
    <name type="scientific">Adineta steineri</name>
    <dbReference type="NCBI Taxonomy" id="433720"/>
    <lineage>
        <taxon>Eukaryota</taxon>
        <taxon>Metazoa</taxon>
        <taxon>Spiralia</taxon>
        <taxon>Gnathifera</taxon>
        <taxon>Rotifera</taxon>
        <taxon>Eurotatoria</taxon>
        <taxon>Bdelloidea</taxon>
        <taxon>Adinetida</taxon>
        <taxon>Adinetidae</taxon>
        <taxon>Adineta</taxon>
    </lineage>
</organism>
<dbReference type="EMBL" id="CAJNOG010000020">
    <property type="protein sequence ID" value="CAF0774163.1"/>
    <property type="molecule type" value="Genomic_DNA"/>
</dbReference>
<comment type="caution">
    <text evidence="3">The sequence shown here is derived from an EMBL/GenBank/DDBJ whole genome shotgun (WGS) entry which is preliminary data.</text>
</comment>
<accession>A0A813QZ50</accession>
<dbReference type="PANTHER" id="PTHR43157:SF31">
    <property type="entry name" value="PHOSPHATIDYLINOSITOL-GLYCAN BIOSYNTHESIS CLASS F PROTEIN"/>
    <property type="match status" value="1"/>
</dbReference>
<evidence type="ECO:0000256" key="1">
    <source>
        <dbReference type="ARBA" id="ARBA00023002"/>
    </source>
</evidence>
<sequence length="334" mass="38039">MDEAHVILACRDRKRTEEALEEIYKLSGSNNVEIEIIDLASLKSIQGCAKRLRGRLLKLDVLINNAGVMMALEKSVDGYEIHFAVNHLGHFLLTNLFLDLMKNAPSARIINVSSISHAFLNITINWDDISTSEIKESITLSFVDINMTKRPKLSELLKKYYFVKNILQIFIAVTHDYLLENNYVLFSSTKPPYQSKLKNEPENITNEKYINEKINKLYEKYDGKLKELTEIETAKPKCSHRIENQLDDNSADGFAELVQELGVDPADVLHVKKNTATATVRALLKLMYPNPPSYFRLRNLGEKTIQLIMDSDVNGQRGDYHRRGEGDSGGNYNN</sequence>
<keyword evidence="1" id="KW-0560">Oxidoreductase</keyword>
<proteinExistence type="predicted"/>